<keyword evidence="2" id="KW-0812">Transmembrane</keyword>
<organism evidence="3 4">
    <name type="scientific">Alicyclobacillus vulcanalis</name>
    <dbReference type="NCBI Taxonomy" id="252246"/>
    <lineage>
        <taxon>Bacteria</taxon>
        <taxon>Bacillati</taxon>
        <taxon>Bacillota</taxon>
        <taxon>Bacilli</taxon>
        <taxon>Bacillales</taxon>
        <taxon>Alicyclobacillaceae</taxon>
        <taxon>Alicyclobacillus</taxon>
    </lineage>
</organism>
<evidence type="ECO:0000256" key="1">
    <source>
        <dbReference type="SAM" id="MobiDB-lite"/>
    </source>
</evidence>
<dbReference type="Proteomes" id="UP000186156">
    <property type="component" value="Unassembled WGS sequence"/>
</dbReference>
<evidence type="ECO:0000256" key="2">
    <source>
        <dbReference type="SAM" id="Phobius"/>
    </source>
</evidence>
<feature type="compositionally biased region" description="Basic residues" evidence="1">
    <location>
        <begin position="170"/>
        <end position="185"/>
    </location>
</feature>
<sequence length="185" mass="21262">MGRRMRVGKKRRLPVWMAVSAALALFLMVYEGYRLIMPFVARDPLYHEVNFGQRVIDDWQYEGENEEGYLLFYNPTNGDRAMLPPQSRLFGADGKWVVIEHADAASLTYAEPLAAAPWYVYVVLFAGMGFGGWWAFQRLRAKRGARMRVRPARGSAPSGGDGRVQERPLRKSRRRFKPHRGSRLL</sequence>
<keyword evidence="4" id="KW-1185">Reference proteome</keyword>
<feature type="transmembrane region" description="Helical" evidence="2">
    <location>
        <begin position="118"/>
        <end position="136"/>
    </location>
</feature>
<keyword evidence="2" id="KW-1133">Transmembrane helix</keyword>
<evidence type="ECO:0000313" key="4">
    <source>
        <dbReference type="Proteomes" id="UP000186156"/>
    </source>
</evidence>
<dbReference type="EMBL" id="FTOO01000010">
    <property type="protein sequence ID" value="SIT02637.1"/>
    <property type="molecule type" value="Genomic_DNA"/>
</dbReference>
<dbReference type="STRING" id="252246.SAMN05421799_11017"/>
<proteinExistence type="predicted"/>
<name>A0A1N7NWD4_9BACL</name>
<keyword evidence="2" id="KW-0472">Membrane</keyword>
<dbReference type="OrthoDB" id="2376477at2"/>
<reference evidence="4" key="1">
    <citation type="submission" date="2017-01" db="EMBL/GenBank/DDBJ databases">
        <authorList>
            <person name="Varghese N."/>
            <person name="Submissions S."/>
        </authorList>
    </citation>
    <scope>NUCLEOTIDE SEQUENCE [LARGE SCALE GENOMIC DNA]</scope>
    <source>
        <strain evidence="4">DSM 16176</strain>
    </source>
</reference>
<gene>
    <name evidence="3" type="ORF">SAMN05421799_11017</name>
</gene>
<dbReference type="RefSeq" id="WP_076348172.1">
    <property type="nucleotide sequence ID" value="NZ_FTOO01000010.1"/>
</dbReference>
<feature type="transmembrane region" description="Helical" evidence="2">
    <location>
        <begin position="12"/>
        <end position="30"/>
    </location>
</feature>
<dbReference type="AlphaFoldDB" id="A0A1N7NWD4"/>
<evidence type="ECO:0000313" key="3">
    <source>
        <dbReference type="EMBL" id="SIT02637.1"/>
    </source>
</evidence>
<protein>
    <submittedName>
        <fullName evidence="3">Uncharacterized protein</fullName>
    </submittedName>
</protein>
<accession>A0A1N7NWD4</accession>
<feature type="region of interest" description="Disordered" evidence="1">
    <location>
        <begin position="147"/>
        <end position="185"/>
    </location>
</feature>